<name>A0A0M4DIM7_9BACT</name>
<organism evidence="3 4">
    <name type="scientific">Desulfuromonas soudanensis</name>
    <dbReference type="NCBI Taxonomy" id="1603606"/>
    <lineage>
        <taxon>Bacteria</taxon>
        <taxon>Pseudomonadati</taxon>
        <taxon>Thermodesulfobacteriota</taxon>
        <taxon>Desulfuromonadia</taxon>
        <taxon>Desulfuromonadales</taxon>
        <taxon>Desulfuromonadaceae</taxon>
        <taxon>Desulfuromonas</taxon>
    </lineage>
</organism>
<dbReference type="OrthoDB" id="7835227at2"/>
<feature type="domain" description="Rhodanese" evidence="2">
    <location>
        <begin position="39"/>
        <end position="153"/>
    </location>
</feature>
<dbReference type="SMART" id="SM00450">
    <property type="entry name" value="RHOD"/>
    <property type="match status" value="1"/>
</dbReference>
<dbReference type="RefSeq" id="WP_053551121.1">
    <property type="nucleotide sequence ID" value="NZ_CP010802.1"/>
</dbReference>
<dbReference type="STRING" id="1603606.DSOUD_2324"/>
<dbReference type="AlphaFoldDB" id="A0A0M4DIM7"/>
<evidence type="ECO:0000313" key="3">
    <source>
        <dbReference type="EMBL" id="ALC17087.1"/>
    </source>
</evidence>
<dbReference type="Pfam" id="PF00581">
    <property type="entry name" value="Rhodanese"/>
    <property type="match status" value="1"/>
</dbReference>
<dbReference type="Proteomes" id="UP000057158">
    <property type="component" value="Chromosome"/>
</dbReference>
<dbReference type="InterPro" id="IPR036873">
    <property type="entry name" value="Rhodanese-like_dom_sf"/>
</dbReference>
<evidence type="ECO:0000259" key="2">
    <source>
        <dbReference type="PROSITE" id="PS50206"/>
    </source>
</evidence>
<feature type="signal peptide" evidence="1">
    <location>
        <begin position="1"/>
        <end position="24"/>
    </location>
</feature>
<reference evidence="3 4" key="1">
    <citation type="submission" date="2015-07" db="EMBL/GenBank/DDBJ databases">
        <title>Isolation and Genomic Characterization of a Novel Halophilic Metal-Reducing Deltaproteobacterium from the Deep Subsurface.</title>
        <authorList>
            <person name="Badalamenti J.P."/>
            <person name="Summers Z.M."/>
            <person name="Gralnick J.A."/>
            <person name="Bond D.R."/>
        </authorList>
    </citation>
    <scope>NUCLEOTIDE SEQUENCE [LARGE SCALE GENOMIC DNA]</scope>
    <source>
        <strain evidence="3 4">WTL</strain>
    </source>
</reference>
<gene>
    <name evidence="3" type="ORF">DSOUD_2324</name>
</gene>
<dbReference type="KEGG" id="des:DSOUD_2324"/>
<dbReference type="SUPFAM" id="SSF52821">
    <property type="entry name" value="Rhodanese/Cell cycle control phosphatase"/>
    <property type="match status" value="1"/>
</dbReference>
<protein>
    <recommendedName>
        <fullName evidence="2">Rhodanese domain-containing protein</fullName>
    </recommendedName>
</protein>
<dbReference type="EMBL" id="CP010802">
    <property type="protein sequence ID" value="ALC17087.1"/>
    <property type="molecule type" value="Genomic_DNA"/>
</dbReference>
<evidence type="ECO:0000256" key="1">
    <source>
        <dbReference type="SAM" id="SignalP"/>
    </source>
</evidence>
<accession>A0A0M4DIM7</accession>
<keyword evidence="4" id="KW-1185">Reference proteome</keyword>
<feature type="chain" id="PRO_5005792310" description="Rhodanese domain-containing protein" evidence="1">
    <location>
        <begin position="25"/>
        <end position="172"/>
    </location>
</feature>
<dbReference type="InterPro" id="IPR001763">
    <property type="entry name" value="Rhodanese-like_dom"/>
</dbReference>
<dbReference type="Gene3D" id="3.40.250.10">
    <property type="entry name" value="Rhodanese-like domain"/>
    <property type="match status" value="1"/>
</dbReference>
<sequence>MKKMFLMVAMVFSLTLVAAASSLAFDNVTPSDAYALATSSPDFYIVDVRTIAEWQWVGHPGKNKAGEGAALEGKVVNISSMIEKKGVLIDNKRFLKDVEERFQDNCDAVLILMCRSGGRSAAAAALLEAKGYNVLNMTTGFEGGTDANGYRTKNGWKVDGLPYTFAGEGYSK</sequence>
<dbReference type="PATRIC" id="fig|1603606.3.peg.2515"/>
<dbReference type="PROSITE" id="PS50206">
    <property type="entry name" value="RHODANESE_3"/>
    <property type="match status" value="1"/>
</dbReference>
<proteinExistence type="predicted"/>
<keyword evidence="1" id="KW-0732">Signal</keyword>
<evidence type="ECO:0000313" key="4">
    <source>
        <dbReference type="Proteomes" id="UP000057158"/>
    </source>
</evidence>